<dbReference type="InterPro" id="IPR050240">
    <property type="entry name" value="DNA_pol_type-B"/>
</dbReference>
<gene>
    <name evidence="8" type="ORF">AMORRO_LOCUS5062</name>
</gene>
<feature type="domain" description="DNA-directed DNA polymerase family B exonuclease" evidence="7">
    <location>
        <begin position="15"/>
        <end position="88"/>
    </location>
</feature>
<evidence type="ECO:0000259" key="7">
    <source>
        <dbReference type="Pfam" id="PF03104"/>
    </source>
</evidence>
<evidence type="ECO:0000256" key="3">
    <source>
        <dbReference type="ARBA" id="ARBA00022695"/>
    </source>
</evidence>
<dbReference type="PANTHER" id="PTHR10322:SF23">
    <property type="entry name" value="DNA POLYMERASE DELTA CATALYTIC SUBUNIT"/>
    <property type="match status" value="1"/>
</dbReference>
<dbReference type="SUPFAM" id="SSF56672">
    <property type="entry name" value="DNA/RNA polymerases"/>
    <property type="match status" value="1"/>
</dbReference>
<keyword evidence="9" id="KW-1185">Reference proteome</keyword>
<evidence type="ECO:0000313" key="8">
    <source>
        <dbReference type="EMBL" id="CAG8539575.1"/>
    </source>
</evidence>
<dbReference type="InterPro" id="IPR006134">
    <property type="entry name" value="DNA-dir_DNA_pol_B_multi_dom"/>
</dbReference>
<dbReference type="PANTHER" id="PTHR10322">
    <property type="entry name" value="DNA POLYMERASE CATALYTIC SUBUNIT"/>
    <property type="match status" value="1"/>
</dbReference>
<dbReference type="GO" id="GO:0006261">
    <property type="term" value="P:DNA-templated DNA replication"/>
    <property type="evidence" value="ECO:0007669"/>
    <property type="project" value="TreeGrafter"/>
</dbReference>
<dbReference type="EMBL" id="CAJVPV010002942">
    <property type="protein sequence ID" value="CAG8539575.1"/>
    <property type="molecule type" value="Genomic_DNA"/>
</dbReference>
<protein>
    <recommendedName>
        <fullName evidence="5">DNA polymerase delta catalytic subunit</fullName>
        <ecNumber evidence="1">2.7.7.7</ecNumber>
    </recommendedName>
</protein>
<dbReference type="AlphaFoldDB" id="A0A9N9ATF8"/>
<organism evidence="8 9">
    <name type="scientific">Acaulospora morrowiae</name>
    <dbReference type="NCBI Taxonomy" id="94023"/>
    <lineage>
        <taxon>Eukaryota</taxon>
        <taxon>Fungi</taxon>
        <taxon>Fungi incertae sedis</taxon>
        <taxon>Mucoromycota</taxon>
        <taxon>Glomeromycotina</taxon>
        <taxon>Glomeromycetes</taxon>
        <taxon>Diversisporales</taxon>
        <taxon>Acaulosporaceae</taxon>
        <taxon>Acaulospora</taxon>
    </lineage>
</organism>
<dbReference type="OrthoDB" id="2422589at2759"/>
<dbReference type="GO" id="GO:0003887">
    <property type="term" value="F:DNA-directed DNA polymerase activity"/>
    <property type="evidence" value="ECO:0007669"/>
    <property type="project" value="UniProtKB-KW"/>
</dbReference>
<accession>A0A9N9ATF8</accession>
<dbReference type="InterPro" id="IPR012337">
    <property type="entry name" value="RNaseH-like_sf"/>
</dbReference>
<evidence type="ECO:0000256" key="1">
    <source>
        <dbReference type="ARBA" id="ARBA00012417"/>
    </source>
</evidence>
<keyword evidence="4" id="KW-0239">DNA-directed DNA polymerase</keyword>
<evidence type="ECO:0000259" key="6">
    <source>
        <dbReference type="Pfam" id="PF00136"/>
    </source>
</evidence>
<name>A0A9N9ATF8_9GLOM</name>
<dbReference type="EC" id="2.7.7.7" evidence="1"/>
<reference evidence="8" key="1">
    <citation type="submission" date="2021-06" db="EMBL/GenBank/DDBJ databases">
        <authorList>
            <person name="Kallberg Y."/>
            <person name="Tangrot J."/>
            <person name="Rosling A."/>
        </authorList>
    </citation>
    <scope>NUCLEOTIDE SEQUENCE</scope>
    <source>
        <strain evidence="8">CL551</strain>
    </source>
</reference>
<evidence type="ECO:0000256" key="4">
    <source>
        <dbReference type="ARBA" id="ARBA00022932"/>
    </source>
</evidence>
<dbReference type="Gene3D" id="3.30.420.10">
    <property type="entry name" value="Ribonuclease H-like superfamily/Ribonuclease H"/>
    <property type="match status" value="1"/>
</dbReference>
<keyword evidence="2" id="KW-0808">Transferase</keyword>
<proteinExistence type="predicted"/>
<feature type="domain" description="DNA-directed DNA polymerase family B multifunctional" evidence="6">
    <location>
        <begin position="143"/>
        <end position="231"/>
    </location>
</feature>
<dbReference type="Pfam" id="PF00136">
    <property type="entry name" value="DNA_pol_B"/>
    <property type="match status" value="1"/>
</dbReference>
<dbReference type="Proteomes" id="UP000789342">
    <property type="component" value="Unassembled WGS sequence"/>
</dbReference>
<sequence>NLNECEDWVFRRLYSQEQMIMDFAYCVKLINPDVMMGFNDGGYDWPFVLKKAERLNLLRDFVSVMGGTKFKGSSISDAGYDIHENNINITAQDNVRVMYFRRLGTLMIDVMVSFRKMYPNSERNSLFHFLKMTNLEGKNEYNDISVFTLSATYRPLNKNISVNEFVNHMRKRDIGIEAGERFNYYIIRHPDKNAKIHQKMVLVKYFDDKKMKIDMKYYINTLIGTLARFINHYAQFQTNDVDYKKRDEISQKNAENFLRGHVAMIDDKMTIHDIRNFFIPAPTKRMILEQDGRDQEKRVRFE</sequence>
<dbReference type="SUPFAM" id="SSF53098">
    <property type="entry name" value="Ribonuclease H-like"/>
    <property type="match status" value="1"/>
</dbReference>
<evidence type="ECO:0000256" key="2">
    <source>
        <dbReference type="ARBA" id="ARBA00022679"/>
    </source>
</evidence>
<feature type="non-terminal residue" evidence="8">
    <location>
        <position position="302"/>
    </location>
</feature>
<dbReference type="InterPro" id="IPR036397">
    <property type="entry name" value="RNaseH_sf"/>
</dbReference>
<evidence type="ECO:0000256" key="5">
    <source>
        <dbReference type="ARBA" id="ARBA00024411"/>
    </source>
</evidence>
<dbReference type="GO" id="GO:0003677">
    <property type="term" value="F:DNA binding"/>
    <property type="evidence" value="ECO:0007669"/>
    <property type="project" value="InterPro"/>
</dbReference>
<dbReference type="InterPro" id="IPR043502">
    <property type="entry name" value="DNA/RNA_pol_sf"/>
</dbReference>
<evidence type="ECO:0000313" key="9">
    <source>
        <dbReference type="Proteomes" id="UP000789342"/>
    </source>
</evidence>
<dbReference type="InterPro" id="IPR006133">
    <property type="entry name" value="DNA-dir_DNA_pol_B_exonuc"/>
</dbReference>
<dbReference type="Pfam" id="PF03104">
    <property type="entry name" value="DNA_pol_B_exo1"/>
    <property type="match status" value="1"/>
</dbReference>
<comment type="caution">
    <text evidence="8">The sequence shown here is derived from an EMBL/GenBank/DDBJ whole genome shotgun (WGS) entry which is preliminary data.</text>
</comment>
<dbReference type="GO" id="GO:0000166">
    <property type="term" value="F:nucleotide binding"/>
    <property type="evidence" value="ECO:0007669"/>
    <property type="project" value="InterPro"/>
</dbReference>
<keyword evidence="3" id="KW-0548">Nucleotidyltransferase</keyword>